<comment type="caution">
    <text evidence="9">The sequence shown here is derived from an EMBL/GenBank/DDBJ whole genome shotgun (WGS) entry which is preliminary data.</text>
</comment>
<dbReference type="AlphaFoldDB" id="A0A1Y1XDW3"/>
<proteinExistence type="inferred from homology"/>
<organism evidence="9 10">
    <name type="scientific">Basidiobolus meristosporus CBS 931.73</name>
    <dbReference type="NCBI Taxonomy" id="1314790"/>
    <lineage>
        <taxon>Eukaryota</taxon>
        <taxon>Fungi</taxon>
        <taxon>Fungi incertae sedis</taxon>
        <taxon>Zoopagomycota</taxon>
        <taxon>Entomophthoromycotina</taxon>
        <taxon>Basidiobolomycetes</taxon>
        <taxon>Basidiobolales</taxon>
        <taxon>Basidiobolaceae</taxon>
        <taxon>Basidiobolus</taxon>
    </lineage>
</organism>
<dbReference type="GO" id="GO:0006508">
    <property type="term" value="P:proteolysis"/>
    <property type="evidence" value="ECO:0007669"/>
    <property type="project" value="UniProtKB-KW"/>
</dbReference>
<dbReference type="InParanoid" id="A0A1Y1XDW3"/>
<dbReference type="InterPro" id="IPR036852">
    <property type="entry name" value="Peptidase_S8/S53_dom_sf"/>
</dbReference>
<dbReference type="InterPro" id="IPR015500">
    <property type="entry name" value="Peptidase_S8_subtilisin-rel"/>
</dbReference>
<evidence type="ECO:0000256" key="1">
    <source>
        <dbReference type="ARBA" id="ARBA00011073"/>
    </source>
</evidence>
<dbReference type="InterPro" id="IPR034193">
    <property type="entry name" value="PCSK9_ProteinaseK-like"/>
</dbReference>
<dbReference type="FunFam" id="3.40.50.200:FF:000014">
    <property type="entry name" value="Proteinase K"/>
    <property type="match status" value="1"/>
</dbReference>
<evidence type="ECO:0000259" key="8">
    <source>
        <dbReference type="Pfam" id="PF00082"/>
    </source>
</evidence>
<keyword evidence="7" id="KW-0732">Signal</keyword>
<dbReference type="InterPro" id="IPR000209">
    <property type="entry name" value="Peptidase_S8/S53_dom"/>
</dbReference>
<reference evidence="9 10" key="1">
    <citation type="submission" date="2016-07" db="EMBL/GenBank/DDBJ databases">
        <title>Pervasive Adenine N6-methylation of Active Genes in Fungi.</title>
        <authorList>
            <consortium name="DOE Joint Genome Institute"/>
            <person name="Mondo S.J."/>
            <person name="Dannebaum R.O."/>
            <person name="Kuo R.C."/>
            <person name="Labutti K."/>
            <person name="Haridas S."/>
            <person name="Kuo A."/>
            <person name="Salamov A."/>
            <person name="Ahrendt S.R."/>
            <person name="Lipzen A."/>
            <person name="Sullivan W."/>
            <person name="Andreopoulos W.B."/>
            <person name="Clum A."/>
            <person name="Lindquist E."/>
            <person name="Daum C."/>
            <person name="Ramamoorthy G.K."/>
            <person name="Gryganskyi A."/>
            <person name="Culley D."/>
            <person name="Magnuson J.K."/>
            <person name="James T.Y."/>
            <person name="O'Malley M.A."/>
            <person name="Stajich J.E."/>
            <person name="Spatafora J.W."/>
            <person name="Visel A."/>
            <person name="Grigoriev I.V."/>
        </authorList>
    </citation>
    <scope>NUCLEOTIDE SEQUENCE [LARGE SCALE GENOMIC DNA]</scope>
    <source>
        <strain evidence="9 10">CBS 931.73</strain>
    </source>
</reference>
<feature type="signal peptide" evidence="7">
    <location>
        <begin position="1"/>
        <end position="23"/>
    </location>
</feature>
<dbReference type="InterPro" id="IPR022398">
    <property type="entry name" value="Peptidase_S8_His-AS"/>
</dbReference>
<evidence type="ECO:0000256" key="2">
    <source>
        <dbReference type="ARBA" id="ARBA00022670"/>
    </source>
</evidence>
<accession>A0A1Y1XDW3</accession>
<evidence type="ECO:0000256" key="6">
    <source>
        <dbReference type="RuleBase" id="RU003355"/>
    </source>
</evidence>
<dbReference type="PRINTS" id="PR00723">
    <property type="entry name" value="SUBTILISIN"/>
</dbReference>
<dbReference type="CDD" id="cd04077">
    <property type="entry name" value="Peptidases_S8_PCSK9_ProteinaseK_like"/>
    <property type="match status" value="1"/>
</dbReference>
<comment type="similarity">
    <text evidence="1 5 6">Belongs to the peptidase S8 family.</text>
</comment>
<feature type="active site" description="Charge relay system" evidence="5">
    <location>
        <position position="334"/>
    </location>
</feature>
<keyword evidence="10" id="KW-1185">Reference proteome</keyword>
<name>A0A1Y1XDW3_9FUNG</name>
<evidence type="ECO:0000256" key="3">
    <source>
        <dbReference type="ARBA" id="ARBA00022801"/>
    </source>
</evidence>
<feature type="domain" description="Peptidase S8/S53" evidence="8">
    <location>
        <begin position="138"/>
        <end position="374"/>
    </location>
</feature>
<dbReference type="PANTHER" id="PTHR43806:SF11">
    <property type="entry name" value="CEREVISIN-RELATED"/>
    <property type="match status" value="1"/>
</dbReference>
<dbReference type="Proteomes" id="UP000193498">
    <property type="component" value="Unassembled WGS sequence"/>
</dbReference>
<feature type="active site" description="Charge relay system" evidence="5">
    <location>
        <position position="179"/>
    </location>
</feature>
<keyword evidence="3 5" id="KW-0378">Hydrolase</keyword>
<dbReference type="SUPFAM" id="SSF54897">
    <property type="entry name" value="Protease propeptides/inhibitors"/>
    <property type="match status" value="1"/>
</dbReference>
<keyword evidence="4 5" id="KW-0720">Serine protease</keyword>
<evidence type="ECO:0000256" key="7">
    <source>
        <dbReference type="SAM" id="SignalP"/>
    </source>
</evidence>
<sequence length="388" mass="40577">MSLRSYLLSALLGLALVNHYAAAQEIDLTNRYIIKIKDGADANKGTRLNPPGESSALTHFISELKDKFTMQSFNAYSSVLSEPLAKALLENGDVEYVEAEQIFKATGVQQNPPSWGLWRVSQRDRNPSAPYNYPDSAGSGVDVYIIDTGINVKHVDFGGRATFPRSFISGEAVEDLNGHGTHVAGTVGGTTYGVAKKVNLIGVKVLNKNASGSTSAIVAGINWVAQQAKATGRKSVANMSLGGGNSDALKSAVNAAVKSGVSFFVAAMNDNQDACNVSPANADGAFTVAATTISDTAASFTNYGRCVNIAGPGLDITSAWIGGNNAYRRISGTSMATPHVAGVAALYLAQENLTSPQSVYDTLAARATKNAITGLKGNTPNLLVHNSK</sequence>
<dbReference type="InterPro" id="IPR050131">
    <property type="entry name" value="Peptidase_S8_subtilisin-like"/>
</dbReference>
<protein>
    <submittedName>
        <fullName evidence="9">Subtilisin-like protein</fullName>
    </submittedName>
</protein>
<evidence type="ECO:0000256" key="5">
    <source>
        <dbReference type="PROSITE-ProRule" id="PRU01240"/>
    </source>
</evidence>
<dbReference type="Pfam" id="PF00082">
    <property type="entry name" value="Peptidase_S8"/>
    <property type="match status" value="1"/>
</dbReference>
<dbReference type="SUPFAM" id="SSF52743">
    <property type="entry name" value="Subtilisin-like"/>
    <property type="match status" value="1"/>
</dbReference>
<feature type="active site" description="Charge relay system" evidence="5">
    <location>
        <position position="147"/>
    </location>
</feature>
<evidence type="ECO:0000313" key="10">
    <source>
        <dbReference type="Proteomes" id="UP000193498"/>
    </source>
</evidence>
<dbReference type="InterPro" id="IPR037045">
    <property type="entry name" value="S8pro/Inhibitor_I9_sf"/>
</dbReference>
<dbReference type="OrthoDB" id="19448at2759"/>
<dbReference type="InterPro" id="IPR023828">
    <property type="entry name" value="Peptidase_S8_Ser-AS"/>
</dbReference>
<dbReference type="PANTHER" id="PTHR43806">
    <property type="entry name" value="PEPTIDASE S8"/>
    <property type="match status" value="1"/>
</dbReference>
<feature type="chain" id="PRO_5012440596" evidence="7">
    <location>
        <begin position="24"/>
        <end position="388"/>
    </location>
</feature>
<dbReference type="InterPro" id="IPR023827">
    <property type="entry name" value="Peptidase_S8_Asp-AS"/>
</dbReference>
<dbReference type="Gene3D" id="3.30.70.80">
    <property type="entry name" value="Peptidase S8 propeptide/proteinase inhibitor I9"/>
    <property type="match status" value="1"/>
</dbReference>
<dbReference type="PROSITE" id="PS00136">
    <property type="entry name" value="SUBTILASE_ASP"/>
    <property type="match status" value="1"/>
</dbReference>
<evidence type="ECO:0000256" key="4">
    <source>
        <dbReference type="ARBA" id="ARBA00022825"/>
    </source>
</evidence>
<evidence type="ECO:0000313" key="9">
    <source>
        <dbReference type="EMBL" id="ORX83913.1"/>
    </source>
</evidence>
<keyword evidence="2 5" id="KW-0645">Protease</keyword>
<dbReference type="EMBL" id="MCFE01000625">
    <property type="protein sequence ID" value="ORX83913.1"/>
    <property type="molecule type" value="Genomic_DNA"/>
</dbReference>
<dbReference type="PROSITE" id="PS51892">
    <property type="entry name" value="SUBTILASE"/>
    <property type="match status" value="1"/>
</dbReference>
<dbReference type="GO" id="GO:0004252">
    <property type="term" value="F:serine-type endopeptidase activity"/>
    <property type="evidence" value="ECO:0007669"/>
    <property type="project" value="UniProtKB-UniRule"/>
</dbReference>
<gene>
    <name evidence="9" type="ORF">K493DRAFT_331710</name>
</gene>
<dbReference type="PROSITE" id="PS00138">
    <property type="entry name" value="SUBTILASE_SER"/>
    <property type="match status" value="1"/>
</dbReference>
<dbReference type="GO" id="GO:0005615">
    <property type="term" value="C:extracellular space"/>
    <property type="evidence" value="ECO:0007669"/>
    <property type="project" value="TreeGrafter"/>
</dbReference>
<dbReference type="Gene3D" id="3.40.50.200">
    <property type="entry name" value="Peptidase S8/S53 domain"/>
    <property type="match status" value="1"/>
</dbReference>
<dbReference type="PROSITE" id="PS00137">
    <property type="entry name" value="SUBTILASE_HIS"/>
    <property type="match status" value="1"/>
</dbReference>